<evidence type="ECO:0000313" key="1">
    <source>
        <dbReference type="EMBL" id="KAJ7735725.1"/>
    </source>
</evidence>
<accession>A0AAD7MWY2</accession>
<organism evidence="1 2">
    <name type="scientific">Mycena metata</name>
    <dbReference type="NCBI Taxonomy" id="1033252"/>
    <lineage>
        <taxon>Eukaryota</taxon>
        <taxon>Fungi</taxon>
        <taxon>Dikarya</taxon>
        <taxon>Basidiomycota</taxon>
        <taxon>Agaricomycotina</taxon>
        <taxon>Agaricomycetes</taxon>
        <taxon>Agaricomycetidae</taxon>
        <taxon>Agaricales</taxon>
        <taxon>Marasmiineae</taxon>
        <taxon>Mycenaceae</taxon>
        <taxon>Mycena</taxon>
    </lineage>
</organism>
<protein>
    <recommendedName>
        <fullName evidence="3">F-box domain-containing protein</fullName>
    </recommendedName>
</protein>
<proteinExistence type="predicted"/>
<reference evidence="1" key="1">
    <citation type="submission" date="2023-03" db="EMBL/GenBank/DDBJ databases">
        <title>Massive genome expansion in bonnet fungi (Mycena s.s.) driven by repeated elements and novel gene families across ecological guilds.</title>
        <authorList>
            <consortium name="Lawrence Berkeley National Laboratory"/>
            <person name="Harder C.B."/>
            <person name="Miyauchi S."/>
            <person name="Viragh M."/>
            <person name="Kuo A."/>
            <person name="Thoen E."/>
            <person name="Andreopoulos B."/>
            <person name="Lu D."/>
            <person name="Skrede I."/>
            <person name="Drula E."/>
            <person name="Henrissat B."/>
            <person name="Morin E."/>
            <person name="Kohler A."/>
            <person name="Barry K."/>
            <person name="LaButti K."/>
            <person name="Morin E."/>
            <person name="Salamov A."/>
            <person name="Lipzen A."/>
            <person name="Mereny Z."/>
            <person name="Hegedus B."/>
            <person name="Baldrian P."/>
            <person name="Stursova M."/>
            <person name="Weitz H."/>
            <person name="Taylor A."/>
            <person name="Grigoriev I.V."/>
            <person name="Nagy L.G."/>
            <person name="Martin F."/>
            <person name="Kauserud H."/>
        </authorList>
    </citation>
    <scope>NUCLEOTIDE SEQUENCE</scope>
    <source>
        <strain evidence="1">CBHHK182m</strain>
    </source>
</reference>
<dbReference type="Proteomes" id="UP001215598">
    <property type="component" value="Unassembled WGS sequence"/>
</dbReference>
<dbReference type="AlphaFoldDB" id="A0AAD7MWY2"/>
<comment type="caution">
    <text evidence="1">The sequence shown here is derived from an EMBL/GenBank/DDBJ whole genome shotgun (WGS) entry which is preliminary data.</text>
</comment>
<dbReference type="EMBL" id="JARKIB010000125">
    <property type="protein sequence ID" value="KAJ7735725.1"/>
    <property type="molecule type" value="Genomic_DNA"/>
</dbReference>
<sequence>MGATERVPNELWLEVLKNVSEYDPTTLSSFSFTCRALNRVSRPLVFSQFNFTPYLVTSKDELRLPSSTTIDRLLERLAFWSSADIAPFVRYCNIRALCAKWSWGAGTNEKAEWSVSTDSPHILLDALFECLAQFTGLQRLRASHVYFTQAMVDILCRLPVLPFNLGIYWCYVAPGERVNPTQQALRVSKLDIVSEKEREYSDDHWILLLHPEHLRSLRADFDARFMGQTLDAIPSFPNVEELTVTLNLPTPSKNLGILYKFPAVRILKLFGKADGVFPPSRSHTSPIFPRLREYSGQHQPLPMFFPVSTLTHLKISKCSYKGLITTLGEIGGLNSIVSFHTEFSQFTTMAFLAILELLPHLTELAIRIVFKSTHSMFSRHIYSEEFELKEDEVVHGKYGDGLLADFKPSTFFLALSSISTLPPSLERLAISWECYEEEFWDERVAYRLPKFEQLRDALVVKCPRLTWLYLDGHYFMYQWRITPEGVVKEETATKFLEAYGQRQGAESFWELW</sequence>
<name>A0AAD7MWY2_9AGAR</name>
<evidence type="ECO:0000313" key="2">
    <source>
        <dbReference type="Proteomes" id="UP001215598"/>
    </source>
</evidence>
<dbReference type="Gene3D" id="3.80.10.10">
    <property type="entry name" value="Ribonuclease Inhibitor"/>
    <property type="match status" value="1"/>
</dbReference>
<keyword evidence="2" id="KW-1185">Reference proteome</keyword>
<gene>
    <name evidence="1" type="ORF">B0H16DRAFT_1764788</name>
</gene>
<dbReference type="SUPFAM" id="SSF52047">
    <property type="entry name" value="RNI-like"/>
    <property type="match status" value="1"/>
</dbReference>
<evidence type="ECO:0008006" key="3">
    <source>
        <dbReference type="Google" id="ProtNLM"/>
    </source>
</evidence>
<dbReference type="InterPro" id="IPR032675">
    <property type="entry name" value="LRR_dom_sf"/>
</dbReference>